<organism evidence="4 5">
    <name type="scientific">Paraburkholderia lacunae</name>
    <dbReference type="NCBI Taxonomy" id="2211104"/>
    <lineage>
        <taxon>Bacteria</taxon>
        <taxon>Pseudomonadati</taxon>
        <taxon>Pseudomonadota</taxon>
        <taxon>Betaproteobacteria</taxon>
        <taxon>Burkholderiales</taxon>
        <taxon>Burkholderiaceae</taxon>
        <taxon>Paraburkholderia</taxon>
    </lineage>
</organism>
<keyword evidence="5" id="KW-1185">Reference proteome</keyword>
<evidence type="ECO:0000313" key="4">
    <source>
        <dbReference type="EMBL" id="RDK01459.1"/>
    </source>
</evidence>
<comment type="caution">
    <text evidence="4">The sequence shown here is derived from an EMBL/GenBank/DDBJ whole genome shotgun (WGS) entry which is preliminary data.</text>
</comment>
<dbReference type="GO" id="GO:0015074">
    <property type="term" value="P:DNA integration"/>
    <property type="evidence" value="ECO:0007669"/>
    <property type="project" value="UniProtKB-KW"/>
</dbReference>
<dbReference type="CDD" id="cd00796">
    <property type="entry name" value="INT_Rci_Hp1_C"/>
    <property type="match status" value="1"/>
</dbReference>
<dbReference type="PANTHER" id="PTHR30349:SF94">
    <property type="entry name" value="INTEGRASE_RECOMBINASE HI_1414-RELATED"/>
    <property type="match status" value="1"/>
</dbReference>
<feature type="domain" description="Tyr recombinase" evidence="3">
    <location>
        <begin position="172"/>
        <end position="348"/>
    </location>
</feature>
<evidence type="ECO:0000259" key="3">
    <source>
        <dbReference type="PROSITE" id="PS51898"/>
    </source>
</evidence>
<dbReference type="AlphaFoldDB" id="A0A370N773"/>
<dbReference type="GO" id="GO:0003677">
    <property type="term" value="F:DNA binding"/>
    <property type="evidence" value="ECO:0007669"/>
    <property type="project" value="InterPro"/>
</dbReference>
<dbReference type="OrthoDB" id="662444at2"/>
<keyword evidence="1" id="KW-0229">DNA integration</keyword>
<dbReference type="InterPro" id="IPR002104">
    <property type="entry name" value="Integrase_catalytic"/>
</dbReference>
<dbReference type="Gene3D" id="1.10.443.10">
    <property type="entry name" value="Intergrase catalytic core"/>
    <property type="match status" value="1"/>
</dbReference>
<dbReference type="Proteomes" id="UP000254875">
    <property type="component" value="Unassembled WGS sequence"/>
</dbReference>
<name>A0A370N773_9BURK</name>
<protein>
    <submittedName>
        <fullName evidence="4">Integrase</fullName>
    </submittedName>
</protein>
<dbReference type="Pfam" id="PF00589">
    <property type="entry name" value="Phage_integrase"/>
    <property type="match status" value="1"/>
</dbReference>
<reference evidence="5" key="1">
    <citation type="submission" date="2018-05" db="EMBL/GenBank/DDBJ databases">
        <authorList>
            <person name="Feng T."/>
        </authorList>
    </citation>
    <scope>NUCLEOTIDE SEQUENCE [LARGE SCALE GENOMIC DNA]</scope>
    <source>
        <strain evidence="5">S27</strain>
    </source>
</reference>
<sequence>MGTITPRENKDGSTSYKAQVRVRKGGKVLHQETKTFERRQAAQIWIKQREAALSHADGLKAALQENPSVKEMIKQYIAELGKPLDRTKKMILNQISGSTLGDIKAAQLESADIVGYMRTVDVAPSTRGHYLAHLSSVITLARPAWGYPVDASVVADARIALTRMGLVGRSKHRERRPTLDEMDRLMAEFGKVREGTPDSIPMQVLATFTIFSLRRISEICRLRWDDLDEDGCRVMVRDLKHPNTKVGNDTWVDLTPEALRIVKAQPRVDDRIFPYRALTASTAFTNAVQLLGIDDLHLNDLRHEGASRLSEMGWTIQRVAAVSGHRSWNTLKRYTHVRKVGDKYENWKWLDVIAPSPDYAMPES</sequence>
<dbReference type="EMBL" id="QHKS01000010">
    <property type="protein sequence ID" value="RDK01459.1"/>
    <property type="molecule type" value="Genomic_DNA"/>
</dbReference>
<dbReference type="GO" id="GO:0006310">
    <property type="term" value="P:DNA recombination"/>
    <property type="evidence" value="ECO:0007669"/>
    <property type="project" value="UniProtKB-KW"/>
</dbReference>
<evidence type="ECO:0000256" key="1">
    <source>
        <dbReference type="ARBA" id="ARBA00022908"/>
    </source>
</evidence>
<evidence type="ECO:0000256" key="2">
    <source>
        <dbReference type="ARBA" id="ARBA00023172"/>
    </source>
</evidence>
<dbReference type="PROSITE" id="PS51898">
    <property type="entry name" value="TYR_RECOMBINASE"/>
    <property type="match status" value="1"/>
</dbReference>
<keyword evidence="2" id="KW-0233">DNA recombination</keyword>
<dbReference type="PANTHER" id="PTHR30349">
    <property type="entry name" value="PHAGE INTEGRASE-RELATED"/>
    <property type="match status" value="1"/>
</dbReference>
<evidence type="ECO:0000313" key="5">
    <source>
        <dbReference type="Proteomes" id="UP000254875"/>
    </source>
</evidence>
<dbReference type="InterPro" id="IPR050090">
    <property type="entry name" value="Tyrosine_recombinase_XerCD"/>
</dbReference>
<gene>
    <name evidence="4" type="ORF">DLM46_16660</name>
</gene>
<dbReference type="InterPro" id="IPR013762">
    <property type="entry name" value="Integrase-like_cat_sf"/>
</dbReference>
<accession>A0A370N773</accession>
<dbReference type="SUPFAM" id="SSF56349">
    <property type="entry name" value="DNA breaking-rejoining enzymes"/>
    <property type="match status" value="1"/>
</dbReference>
<dbReference type="InterPro" id="IPR011010">
    <property type="entry name" value="DNA_brk_join_enz"/>
</dbReference>
<proteinExistence type="predicted"/>